<dbReference type="Gene3D" id="1.20.58.900">
    <property type="match status" value="1"/>
</dbReference>
<dbReference type="eggNOG" id="KOG1829">
    <property type="taxonomic scope" value="Eukaryota"/>
</dbReference>
<keyword evidence="7" id="KW-0862">Zinc</keyword>
<evidence type="ECO:0000256" key="8">
    <source>
        <dbReference type="ARBA" id="ARBA00023006"/>
    </source>
</evidence>
<dbReference type="InterPro" id="IPR037213">
    <property type="entry name" value="Run_dom_sf"/>
</dbReference>
<evidence type="ECO:0000256" key="9">
    <source>
        <dbReference type="SAM" id="MobiDB-lite"/>
    </source>
</evidence>
<keyword evidence="5" id="KW-0967">Endosome</keyword>
<proteinExistence type="predicted"/>
<dbReference type="PANTHER" id="PTHR12326:SF12">
    <property type="entry name" value="PLECKSTRIN HOMOLOGY AND RUN DOMAIN CONTAINING M1"/>
    <property type="match status" value="1"/>
</dbReference>
<dbReference type="GO" id="GO:0008270">
    <property type="term" value="F:zinc ion binding"/>
    <property type="evidence" value="ECO:0007669"/>
    <property type="project" value="UniProtKB-KW"/>
</dbReference>
<feature type="compositionally biased region" description="Low complexity" evidence="9">
    <location>
        <begin position="279"/>
        <end position="296"/>
    </location>
</feature>
<dbReference type="InterPro" id="IPR025258">
    <property type="entry name" value="RH_dom"/>
</dbReference>
<keyword evidence="8" id="KW-0072">Autophagy</keyword>
<evidence type="ECO:0000256" key="4">
    <source>
        <dbReference type="ARBA" id="ARBA00022737"/>
    </source>
</evidence>
<dbReference type="Pfam" id="PF02759">
    <property type="entry name" value="RUN"/>
    <property type="match status" value="1"/>
</dbReference>
<comment type="subcellular location">
    <subcellularLocation>
        <location evidence="1">Late endosome</location>
    </subcellularLocation>
</comment>
<organism evidence="11 12">
    <name type="scientific">Bursaphelenchus xylophilus</name>
    <name type="common">Pinewood nematode worm</name>
    <name type="synonym">Aphelenchoides xylophilus</name>
    <dbReference type="NCBI Taxonomy" id="6326"/>
    <lineage>
        <taxon>Eukaryota</taxon>
        <taxon>Metazoa</taxon>
        <taxon>Ecdysozoa</taxon>
        <taxon>Nematoda</taxon>
        <taxon>Chromadorea</taxon>
        <taxon>Rhabditida</taxon>
        <taxon>Tylenchina</taxon>
        <taxon>Tylenchomorpha</taxon>
        <taxon>Aphelenchoidea</taxon>
        <taxon>Aphelenchoididae</taxon>
        <taxon>Bursaphelenchus</taxon>
    </lineage>
</organism>
<dbReference type="SUPFAM" id="SSF140741">
    <property type="entry name" value="RUN domain-like"/>
    <property type="match status" value="1"/>
</dbReference>
<keyword evidence="2" id="KW-0597">Phosphoprotein</keyword>
<accession>A0A1I7RQ28</accession>
<dbReference type="CDD" id="cd17679">
    <property type="entry name" value="RUN_PLEKHM1"/>
    <property type="match status" value="1"/>
</dbReference>
<keyword evidence="3" id="KW-0479">Metal-binding</keyword>
<dbReference type="SMART" id="SM01175">
    <property type="entry name" value="DUF4206"/>
    <property type="match status" value="1"/>
</dbReference>
<dbReference type="InterPro" id="IPR051366">
    <property type="entry name" value="DEF8"/>
</dbReference>
<evidence type="ECO:0000256" key="7">
    <source>
        <dbReference type="ARBA" id="ARBA00022833"/>
    </source>
</evidence>
<dbReference type="AlphaFoldDB" id="A0A1I7RQ28"/>
<dbReference type="Pfam" id="PF13901">
    <property type="entry name" value="RH_dom"/>
    <property type="match status" value="1"/>
</dbReference>
<evidence type="ECO:0000256" key="5">
    <source>
        <dbReference type="ARBA" id="ARBA00022753"/>
    </source>
</evidence>
<evidence type="ECO:0000313" key="11">
    <source>
        <dbReference type="Proteomes" id="UP000095284"/>
    </source>
</evidence>
<dbReference type="eggNOG" id="KOG4381">
    <property type="taxonomic scope" value="Eukaryota"/>
</dbReference>
<dbReference type="GO" id="GO:0006914">
    <property type="term" value="P:autophagy"/>
    <property type="evidence" value="ECO:0007669"/>
    <property type="project" value="UniProtKB-KW"/>
</dbReference>
<evidence type="ECO:0000259" key="10">
    <source>
        <dbReference type="PROSITE" id="PS50826"/>
    </source>
</evidence>
<dbReference type="WBParaSite" id="BXY_0281900.1">
    <property type="protein sequence ID" value="BXY_0281900.1"/>
    <property type="gene ID" value="BXY_0281900"/>
</dbReference>
<sequence>MRKIFLYSLVMSDVLQRAKNRIRKELEATVKAVVTEDAAGKISREVNQAVCNAIEAIFIHGLKDAFFLKGSRYSKYPEPNFWPFVSKFTHRSIQSQISSQNQIKNEIGKGRTWIRIVLNDGALEHYVSMITKDTQQLQQFYNDSAFLRDGDKVETLIGYLKALAKVSLNAPTNSTFLNTWTPTPLVLAGLVQEKSVKVSNLMSPKKDVEAGNPVLNLLSPKTLSLKGSRSSLQSKEDDERSSVYSHPSIVDNELDTPTTSEVSTEVIVQRSKGRRRYMSHSSSEGQSLYSLSNSSSMQKLTDEQEEKETVMPAVYVQSKIDSKDGDSLQLGAVDKQHDVKQLEATTSGKFVPTLKEDDDRATIGDGMAVQQSQEHPSLSFDIAASSMKEFINDLEPEVQLKKSQELIETNFGDDPSPYDDSVDEKSLKLEANEETSPNEVYVPVNCGNSLVGKGWQISESSMSSAASSLNGSEHLIPFGEAMREVMHHQESIESKSDLDERSSEMFEKEEPVIIEAGELPDLAETNELSREKELYHTLITIPIEKGLDSQGFRCPNCRRSIGASFGTYRLCNFDGLHYCEHCFKRFVECPIPARIMFNWDHRPRAITRTAFETLQGVYEKPLFQVNEINRLLYTQAEDLDKIRRLREKLSLVSMYLLSCKQSVAEDLKRRLWPNDYLHTDIHLYSIKDLENIPTGVLERRLNTVINFAVEHVASCVLCIQKGFICEICNSRKVIYSFQTETTFRCKKCFSVYHKTCMEGKECPRCLRQKKNEQRLRQMESF</sequence>
<evidence type="ECO:0000256" key="2">
    <source>
        <dbReference type="ARBA" id="ARBA00022553"/>
    </source>
</evidence>
<dbReference type="InterPro" id="IPR004012">
    <property type="entry name" value="Run_dom"/>
</dbReference>
<feature type="domain" description="RUN" evidence="10">
    <location>
        <begin position="41"/>
        <end position="175"/>
    </location>
</feature>
<evidence type="ECO:0000256" key="6">
    <source>
        <dbReference type="ARBA" id="ARBA00022771"/>
    </source>
</evidence>
<dbReference type="PROSITE" id="PS50826">
    <property type="entry name" value="RUN"/>
    <property type="match status" value="1"/>
</dbReference>
<dbReference type="InterPro" id="IPR047326">
    <property type="entry name" value="RUN_PLEKHM1"/>
</dbReference>
<dbReference type="GO" id="GO:0005770">
    <property type="term" value="C:late endosome"/>
    <property type="evidence" value="ECO:0007669"/>
    <property type="project" value="UniProtKB-SubCell"/>
</dbReference>
<feature type="region of interest" description="Disordered" evidence="9">
    <location>
        <begin position="226"/>
        <end position="300"/>
    </location>
</feature>
<evidence type="ECO:0000313" key="12">
    <source>
        <dbReference type="WBParaSite" id="BXY_0281900.1"/>
    </source>
</evidence>
<dbReference type="SMART" id="SM00593">
    <property type="entry name" value="RUN"/>
    <property type="match status" value="1"/>
</dbReference>
<reference evidence="12" key="1">
    <citation type="submission" date="2016-11" db="UniProtKB">
        <authorList>
            <consortium name="WormBaseParasite"/>
        </authorList>
    </citation>
    <scope>IDENTIFICATION</scope>
</reference>
<dbReference type="Proteomes" id="UP000095284">
    <property type="component" value="Unplaced"/>
</dbReference>
<keyword evidence="6" id="KW-0863">Zinc-finger</keyword>
<name>A0A1I7RQ28_BURXY</name>
<protein>
    <submittedName>
        <fullName evidence="12">RUN domain-containing protein</fullName>
    </submittedName>
</protein>
<dbReference type="PANTHER" id="PTHR12326">
    <property type="entry name" value="PLECKSTRIN HOMOLOGY DOMAIN CONTAINING PROTEIN"/>
    <property type="match status" value="1"/>
</dbReference>
<evidence type="ECO:0000256" key="1">
    <source>
        <dbReference type="ARBA" id="ARBA00004603"/>
    </source>
</evidence>
<evidence type="ECO:0000256" key="3">
    <source>
        <dbReference type="ARBA" id="ARBA00022723"/>
    </source>
</evidence>
<keyword evidence="4" id="KW-0677">Repeat</keyword>